<name>A0ABM1F2X0_PRICU</name>
<dbReference type="Proteomes" id="UP000695022">
    <property type="component" value="Unplaced"/>
</dbReference>
<dbReference type="RefSeq" id="XP_014678791.1">
    <property type="nucleotide sequence ID" value="XM_014823305.1"/>
</dbReference>
<dbReference type="InterPro" id="IPR033294">
    <property type="entry name" value="Erlin1/2"/>
</dbReference>
<dbReference type="GeneID" id="106818611"/>
<evidence type="ECO:0000313" key="5">
    <source>
        <dbReference type="RefSeq" id="XP_014678791.1"/>
    </source>
</evidence>
<proteinExistence type="inferred from homology"/>
<gene>
    <name evidence="5" type="primary">LOC106818611</name>
</gene>
<evidence type="ECO:0000256" key="2">
    <source>
        <dbReference type="ARBA" id="ARBA00008164"/>
    </source>
</evidence>
<sequence>MDSSHLAKIKAAADADYYATLREADANKILLTTEYIKLKELQAVANNRKVYFGTDIPTMLMDSRMPEDVAAATVAAATDLPAADVEKQRRGR</sequence>
<keyword evidence="4" id="KW-1185">Reference proteome</keyword>
<protein>
    <submittedName>
        <fullName evidence="5">Erlin-2-like</fullName>
    </submittedName>
</protein>
<evidence type="ECO:0000313" key="4">
    <source>
        <dbReference type="Proteomes" id="UP000695022"/>
    </source>
</evidence>
<dbReference type="PANTHER" id="PTHR15351">
    <property type="entry name" value="ERLIN (ER LIPID RAFT ASSOCIATED PROTEIN) HOMOLOG"/>
    <property type="match status" value="1"/>
</dbReference>
<comment type="subcellular location">
    <subcellularLocation>
        <location evidence="1">Membrane</location>
        <topology evidence="1">Single-pass membrane protein</topology>
    </subcellularLocation>
</comment>
<dbReference type="PANTHER" id="PTHR15351:SF3">
    <property type="entry name" value="ERLIN"/>
    <property type="match status" value="1"/>
</dbReference>
<organism evidence="4 5">
    <name type="scientific">Priapulus caudatus</name>
    <name type="common">Priapulid worm</name>
    <dbReference type="NCBI Taxonomy" id="37621"/>
    <lineage>
        <taxon>Eukaryota</taxon>
        <taxon>Metazoa</taxon>
        <taxon>Ecdysozoa</taxon>
        <taxon>Scalidophora</taxon>
        <taxon>Priapulida</taxon>
        <taxon>Priapulimorpha</taxon>
        <taxon>Priapulimorphida</taxon>
        <taxon>Priapulidae</taxon>
        <taxon>Priapulus</taxon>
    </lineage>
</organism>
<keyword evidence="3" id="KW-0472">Membrane</keyword>
<evidence type="ECO:0000256" key="3">
    <source>
        <dbReference type="ARBA" id="ARBA00023136"/>
    </source>
</evidence>
<reference evidence="5" key="1">
    <citation type="submission" date="2025-08" db="UniProtKB">
        <authorList>
            <consortium name="RefSeq"/>
        </authorList>
    </citation>
    <scope>IDENTIFICATION</scope>
</reference>
<evidence type="ECO:0000256" key="1">
    <source>
        <dbReference type="ARBA" id="ARBA00004167"/>
    </source>
</evidence>
<comment type="similarity">
    <text evidence="2">Belongs to the band 7/mec-2 family.</text>
</comment>
<accession>A0ABM1F2X0</accession>